<evidence type="ECO:0008006" key="3">
    <source>
        <dbReference type="Google" id="ProtNLM"/>
    </source>
</evidence>
<gene>
    <name evidence="1" type="ORF">GCM10022416_23040</name>
</gene>
<dbReference type="RefSeq" id="WP_345020306.1">
    <property type="nucleotide sequence ID" value="NZ_BAABDO010000025.1"/>
</dbReference>
<reference evidence="2" key="1">
    <citation type="journal article" date="2019" name="Int. J. Syst. Evol. Microbiol.">
        <title>The Global Catalogue of Microorganisms (GCM) 10K type strain sequencing project: providing services to taxonomists for standard genome sequencing and annotation.</title>
        <authorList>
            <consortium name="The Broad Institute Genomics Platform"/>
            <consortium name="The Broad Institute Genome Sequencing Center for Infectious Disease"/>
            <person name="Wu L."/>
            <person name="Ma J."/>
        </authorList>
    </citation>
    <scope>NUCLEOTIDE SEQUENCE [LARGE SCALE GENOMIC DNA]</scope>
    <source>
        <strain evidence="2">JCM 17316</strain>
    </source>
</reference>
<organism evidence="1 2">
    <name type="scientific">Actinomadura keratinilytica</name>
    <dbReference type="NCBI Taxonomy" id="547461"/>
    <lineage>
        <taxon>Bacteria</taxon>
        <taxon>Bacillati</taxon>
        <taxon>Actinomycetota</taxon>
        <taxon>Actinomycetes</taxon>
        <taxon>Streptosporangiales</taxon>
        <taxon>Thermomonosporaceae</taxon>
        <taxon>Actinomadura</taxon>
    </lineage>
</organism>
<dbReference type="EMBL" id="BAABDO010000025">
    <property type="protein sequence ID" value="GAA4138033.1"/>
    <property type="molecule type" value="Genomic_DNA"/>
</dbReference>
<comment type="caution">
    <text evidence="1">The sequence shown here is derived from an EMBL/GenBank/DDBJ whole genome shotgun (WGS) entry which is preliminary data.</text>
</comment>
<sequence>MAALPSEHDAPLALSASAQDRIHALERLLILYGSSQHDEAMFRLAAASGGDPRSLGPARKVSVSLPEGLTEAVRQRVGKGEFSRYVAAAVARQLESDLLAELAAELEAEHGPIPEEFLAEARDAWPDHD</sequence>
<accession>A0ABP7YLV6</accession>
<proteinExistence type="predicted"/>
<keyword evidence="2" id="KW-1185">Reference proteome</keyword>
<protein>
    <recommendedName>
        <fullName evidence="3">CopG family transcriptional regulator</fullName>
    </recommendedName>
</protein>
<evidence type="ECO:0000313" key="1">
    <source>
        <dbReference type="EMBL" id="GAA4138033.1"/>
    </source>
</evidence>
<name>A0ABP7YLV6_9ACTN</name>
<evidence type="ECO:0000313" key="2">
    <source>
        <dbReference type="Proteomes" id="UP001500266"/>
    </source>
</evidence>
<dbReference type="Proteomes" id="UP001500266">
    <property type="component" value="Unassembled WGS sequence"/>
</dbReference>